<comment type="caution">
    <text evidence="2">The sequence shown here is derived from an EMBL/GenBank/DDBJ whole genome shotgun (WGS) entry which is preliminary data.</text>
</comment>
<dbReference type="EMBL" id="DAASLV010000037">
    <property type="protein sequence ID" value="HAE6056159.1"/>
    <property type="molecule type" value="Genomic_DNA"/>
</dbReference>
<reference evidence="3" key="2">
    <citation type="submission" date="2018-07" db="EMBL/GenBank/DDBJ databases">
        <authorList>
            <consortium name="NCBI Pathogen Detection Project"/>
        </authorList>
    </citation>
    <scope>NUCLEOTIDE SEQUENCE</scope>
    <source>
        <strain evidence="3">09-1978</strain>
        <strain evidence="4">11-2088</strain>
        <strain evidence="5">99 07158</strain>
    </source>
</reference>
<dbReference type="EMBL" id="DAAUSE010000038">
    <property type="protein sequence ID" value="HAF2996143.1"/>
    <property type="molecule type" value="Genomic_DNA"/>
</dbReference>
<evidence type="ECO:0000313" key="2">
    <source>
        <dbReference type="EMBL" id="ECB1387373.1"/>
    </source>
</evidence>
<evidence type="ECO:0000313" key="5">
    <source>
        <dbReference type="EMBL" id="HAF2996143.1"/>
    </source>
</evidence>
<organism evidence="2">
    <name type="scientific">Salmonella typhi</name>
    <dbReference type="NCBI Taxonomy" id="90370"/>
    <lineage>
        <taxon>Bacteria</taxon>
        <taxon>Pseudomonadati</taxon>
        <taxon>Pseudomonadota</taxon>
        <taxon>Gammaproteobacteria</taxon>
        <taxon>Enterobacterales</taxon>
        <taxon>Enterobacteriaceae</taxon>
        <taxon>Salmonella</taxon>
    </lineage>
</organism>
<sequence>MCIYLNLMILIKIIRGFISVEYLYHVYLILIFNDALRTARFFITMQPSFQNPASEDSEEQSL</sequence>
<protein>
    <submittedName>
        <fullName evidence="2">Uncharacterized protein</fullName>
    </submittedName>
</protein>
<evidence type="ECO:0000313" key="4">
    <source>
        <dbReference type="EMBL" id="HAE6909428.1"/>
    </source>
</evidence>
<evidence type="ECO:0000256" key="1">
    <source>
        <dbReference type="SAM" id="Phobius"/>
    </source>
</evidence>
<evidence type="ECO:0000313" key="3">
    <source>
        <dbReference type="EMBL" id="HAE6056159.1"/>
    </source>
</evidence>
<dbReference type="AlphaFoldDB" id="A0A5X8TR52"/>
<keyword evidence="1" id="KW-0472">Membrane</keyword>
<name>A0A5X8TR52_SALTI</name>
<accession>A0A5X8TR52</accession>
<proteinExistence type="predicted"/>
<reference evidence="2" key="3">
    <citation type="submission" date="2019-01" db="EMBL/GenBank/DDBJ databases">
        <authorList>
            <person name="Ashton P.M."/>
            <person name="Dallman T."/>
            <person name="Nair S."/>
            <person name="De Pinna E."/>
            <person name="Peters T."/>
            <person name="Grant K."/>
        </authorList>
    </citation>
    <scope>NUCLEOTIDE SEQUENCE</scope>
    <source>
        <strain evidence="2">550675</strain>
    </source>
</reference>
<dbReference type="EMBL" id="DAASSY010000055">
    <property type="protein sequence ID" value="HAE6909428.1"/>
    <property type="molecule type" value="Genomic_DNA"/>
</dbReference>
<feature type="transmembrane region" description="Helical" evidence="1">
    <location>
        <begin position="13"/>
        <end position="32"/>
    </location>
</feature>
<gene>
    <name evidence="2" type="ORF">EU445_23435</name>
    <name evidence="3" type="ORF">G4I71_003492</name>
    <name evidence="4" type="ORF">G4L28_004183</name>
    <name evidence="5" type="ORF">G7129_004592</name>
</gene>
<reference evidence="3" key="1">
    <citation type="journal article" date="2018" name="Genome Biol.">
        <title>SKESA: strategic k-mer extension for scrupulous assemblies.</title>
        <authorList>
            <person name="Souvorov A."/>
            <person name="Agarwala R."/>
            <person name="Lipman D.J."/>
        </authorList>
    </citation>
    <scope>NUCLEOTIDE SEQUENCE</scope>
    <source>
        <strain evidence="3">09-1978</strain>
        <strain evidence="4">11-2088</strain>
        <strain evidence="5">99 07158</strain>
    </source>
</reference>
<dbReference type="EMBL" id="AAHWPO010000042">
    <property type="protein sequence ID" value="ECB1387373.1"/>
    <property type="molecule type" value="Genomic_DNA"/>
</dbReference>
<keyword evidence="1" id="KW-0812">Transmembrane</keyword>
<keyword evidence="1" id="KW-1133">Transmembrane helix</keyword>